<proteinExistence type="predicted"/>
<keyword evidence="1" id="KW-0812">Transmembrane</keyword>
<gene>
    <name evidence="2" type="ORF">SAMN04489737_1288</name>
</gene>
<feature type="transmembrane region" description="Helical" evidence="1">
    <location>
        <begin position="273"/>
        <end position="296"/>
    </location>
</feature>
<dbReference type="Pfam" id="PF18948">
    <property type="entry name" value="DUF5692"/>
    <property type="match status" value="1"/>
</dbReference>
<sequence>MSSLFTIVPPDYPTLFFFEVGEWYDYLALIVTTVALAVGAWLIIRYKWAIVLFFIILPITLGIFWWPYSTAGTTTAGWFPVVKHYSALLGSLSLVGIQLVPRLRNNRWYLLFPPILLAGNILEAVVRDIQGYWVQGIDPYQGGMVNWGGSWNIMNAIAGVLNLLAISGWLGIFVSKNRDRTVIWGDLTIWWIIGYDLWNFAFVYNCISDHAWYSAVALLASCTVPAFMKMGRGAWIQYRSYTLTLWTGFVLTVPTFTNASIFEHQSSHNGTALFLVSLAALVCNAGVFLYHIYFCVSRRRNPARQEVYFDTAEYQKLIATHATVETQAQIQDRVFRTTGKRQL</sequence>
<feature type="transmembrane region" description="Helical" evidence="1">
    <location>
        <begin position="84"/>
        <end position="101"/>
    </location>
</feature>
<accession>A0A1H2LJA9</accession>
<dbReference type="InterPro" id="IPR043747">
    <property type="entry name" value="DUF5692"/>
</dbReference>
<dbReference type="STRING" id="131112.SAMN04489737_1288"/>
<keyword evidence="1" id="KW-0472">Membrane</keyword>
<dbReference type="RefSeq" id="WP_091281237.1">
    <property type="nucleotide sequence ID" value="NZ_JABAPK010000002.1"/>
</dbReference>
<feature type="transmembrane region" description="Helical" evidence="1">
    <location>
        <begin position="50"/>
        <end position="68"/>
    </location>
</feature>
<feature type="transmembrane region" description="Helical" evidence="1">
    <location>
        <begin position="153"/>
        <end position="175"/>
    </location>
</feature>
<feature type="transmembrane region" description="Helical" evidence="1">
    <location>
        <begin position="240"/>
        <end position="261"/>
    </location>
</feature>
<keyword evidence="3" id="KW-1185">Reference proteome</keyword>
<dbReference type="EMBL" id="LT629804">
    <property type="protein sequence ID" value="SDU80718.1"/>
    <property type="molecule type" value="Genomic_DNA"/>
</dbReference>
<evidence type="ECO:0000256" key="1">
    <source>
        <dbReference type="SAM" id="Phobius"/>
    </source>
</evidence>
<feature type="transmembrane region" description="Helical" evidence="1">
    <location>
        <begin position="210"/>
        <end position="228"/>
    </location>
</feature>
<protein>
    <submittedName>
        <fullName evidence="2">Uncharacterized protein</fullName>
    </submittedName>
</protein>
<feature type="transmembrane region" description="Helical" evidence="1">
    <location>
        <begin position="23"/>
        <end position="43"/>
    </location>
</feature>
<dbReference type="OrthoDB" id="7054801at2"/>
<feature type="transmembrane region" description="Helical" evidence="1">
    <location>
        <begin position="187"/>
        <end position="204"/>
    </location>
</feature>
<organism evidence="2 3">
    <name type="scientific">Arcanobacterium phocae</name>
    <dbReference type="NCBI Taxonomy" id="131112"/>
    <lineage>
        <taxon>Bacteria</taxon>
        <taxon>Bacillati</taxon>
        <taxon>Actinomycetota</taxon>
        <taxon>Actinomycetes</taxon>
        <taxon>Actinomycetales</taxon>
        <taxon>Actinomycetaceae</taxon>
        <taxon>Arcanobacterium</taxon>
    </lineage>
</organism>
<keyword evidence="1" id="KW-1133">Transmembrane helix</keyword>
<feature type="transmembrane region" description="Helical" evidence="1">
    <location>
        <begin position="108"/>
        <end position="126"/>
    </location>
</feature>
<dbReference type="GeneID" id="65345021"/>
<dbReference type="AlphaFoldDB" id="A0A1H2LJA9"/>
<dbReference type="Proteomes" id="UP000214355">
    <property type="component" value="Chromosome I"/>
</dbReference>
<evidence type="ECO:0000313" key="2">
    <source>
        <dbReference type="EMBL" id="SDU80718.1"/>
    </source>
</evidence>
<evidence type="ECO:0000313" key="3">
    <source>
        <dbReference type="Proteomes" id="UP000214355"/>
    </source>
</evidence>
<reference evidence="3" key="1">
    <citation type="submission" date="2016-10" db="EMBL/GenBank/DDBJ databases">
        <authorList>
            <person name="Varghese N."/>
            <person name="Submissions S."/>
        </authorList>
    </citation>
    <scope>NUCLEOTIDE SEQUENCE [LARGE SCALE GENOMIC DNA]</scope>
    <source>
        <strain evidence="3">DSM 10002</strain>
    </source>
</reference>
<name>A0A1H2LJA9_9ACTO</name>